<gene>
    <name evidence="2" type="ORF">BJ508DRAFT_332959</name>
</gene>
<name>A0A3N4HL49_ASCIM</name>
<feature type="region of interest" description="Disordered" evidence="1">
    <location>
        <begin position="125"/>
        <end position="147"/>
    </location>
</feature>
<protein>
    <submittedName>
        <fullName evidence="2">Uncharacterized protein</fullName>
    </submittedName>
</protein>
<dbReference type="Proteomes" id="UP000275078">
    <property type="component" value="Unassembled WGS sequence"/>
</dbReference>
<organism evidence="2 3">
    <name type="scientific">Ascobolus immersus RN42</name>
    <dbReference type="NCBI Taxonomy" id="1160509"/>
    <lineage>
        <taxon>Eukaryota</taxon>
        <taxon>Fungi</taxon>
        <taxon>Dikarya</taxon>
        <taxon>Ascomycota</taxon>
        <taxon>Pezizomycotina</taxon>
        <taxon>Pezizomycetes</taxon>
        <taxon>Pezizales</taxon>
        <taxon>Ascobolaceae</taxon>
        <taxon>Ascobolus</taxon>
    </lineage>
</organism>
<feature type="compositionally biased region" description="Polar residues" evidence="1">
    <location>
        <begin position="132"/>
        <end position="141"/>
    </location>
</feature>
<evidence type="ECO:0000313" key="3">
    <source>
        <dbReference type="Proteomes" id="UP000275078"/>
    </source>
</evidence>
<dbReference type="STRING" id="1160509.A0A3N4HL49"/>
<evidence type="ECO:0000313" key="2">
    <source>
        <dbReference type="EMBL" id="RPA74545.1"/>
    </source>
</evidence>
<keyword evidence="3" id="KW-1185">Reference proteome</keyword>
<sequence length="192" mass="21492">MTPAKNSPPEASPTEIKLRSCIDKFEEIMDLLRISRDGASDVLDSVISQLTIPQVYDELGKLRVWVGNIGGEGRGERSLEYRLGDSSTGSHTREAIQKAIDNIEEELEQLVEILSGTRLPFELQPLDLDNDPISSDSNSGSEDQDEDFEFDLPVGAFEIPPEIPERLEMISNNIDYLFAMTPIILKVISRRE</sequence>
<dbReference type="EMBL" id="ML119787">
    <property type="protein sequence ID" value="RPA74545.1"/>
    <property type="molecule type" value="Genomic_DNA"/>
</dbReference>
<dbReference type="AlphaFoldDB" id="A0A3N4HL49"/>
<accession>A0A3N4HL49</accession>
<reference evidence="2 3" key="1">
    <citation type="journal article" date="2018" name="Nat. Ecol. Evol.">
        <title>Pezizomycetes genomes reveal the molecular basis of ectomycorrhizal truffle lifestyle.</title>
        <authorList>
            <person name="Murat C."/>
            <person name="Payen T."/>
            <person name="Noel B."/>
            <person name="Kuo A."/>
            <person name="Morin E."/>
            <person name="Chen J."/>
            <person name="Kohler A."/>
            <person name="Krizsan K."/>
            <person name="Balestrini R."/>
            <person name="Da Silva C."/>
            <person name="Montanini B."/>
            <person name="Hainaut M."/>
            <person name="Levati E."/>
            <person name="Barry K.W."/>
            <person name="Belfiori B."/>
            <person name="Cichocki N."/>
            <person name="Clum A."/>
            <person name="Dockter R.B."/>
            <person name="Fauchery L."/>
            <person name="Guy J."/>
            <person name="Iotti M."/>
            <person name="Le Tacon F."/>
            <person name="Lindquist E.A."/>
            <person name="Lipzen A."/>
            <person name="Malagnac F."/>
            <person name="Mello A."/>
            <person name="Molinier V."/>
            <person name="Miyauchi S."/>
            <person name="Poulain J."/>
            <person name="Riccioni C."/>
            <person name="Rubini A."/>
            <person name="Sitrit Y."/>
            <person name="Splivallo R."/>
            <person name="Traeger S."/>
            <person name="Wang M."/>
            <person name="Zifcakova L."/>
            <person name="Wipf D."/>
            <person name="Zambonelli A."/>
            <person name="Paolocci F."/>
            <person name="Nowrousian M."/>
            <person name="Ottonello S."/>
            <person name="Baldrian P."/>
            <person name="Spatafora J.W."/>
            <person name="Henrissat B."/>
            <person name="Nagy L.G."/>
            <person name="Aury J.M."/>
            <person name="Wincker P."/>
            <person name="Grigoriev I.V."/>
            <person name="Bonfante P."/>
            <person name="Martin F.M."/>
        </authorList>
    </citation>
    <scope>NUCLEOTIDE SEQUENCE [LARGE SCALE GENOMIC DNA]</scope>
    <source>
        <strain evidence="2 3">RN42</strain>
    </source>
</reference>
<dbReference type="OrthoDB" id="6133115at2759"/>
<evidence type="ECO:0000256" key="1">
    <source>
        <dbReference type="SAM" id="MobiDB-lite"/>
    </source>
</evidence>
<proteinExistence type="predicted"/>